<dbReference type="PRINTS" id="PR01609">
    <property type="entry name" value="CD36FAMILY"/>
</dbReference>
<dbReference type="PANTHER" id="PTHR11923:SF51">
    <property type="entry name" value="LYSOSOME MEMBRANE PROTEIN 2"/>
    <property type="match status" value="1"/>
</dbReference>
<evidence type="ECO:0000256" key="2">
    <source>
        <dbReference type="ARBA" id="ARBA00010532"/>
    </source>
</evidence>
<dbReference type="InterPro" id="IPR002159">
    <property type="entry name" value="CD36_fam"/>
</dbReference>
<keyword evidence="5" id="KW-0472">Membrane</keyword>
<evidence type="ECO:0000256" key="6">
    <source>
        <dbReference type="ARBA" id="ARBA00023180"/>
    </source>
</evidence>
<sequence length="520" mass="56519">MAGIRDQIVWQPDSPQAVAARFQGEPDPSLPPVHASFRFFNLTNLAAVRLGAKPVLQEVGPYTFRQVRRKTAIRWLDGDAAVQWLEYKYHLWEPQLSNGSMQDAITTLNLPLIGALEAIGRLPAGRAAWLLELLLGWVERLGDHRVQGLFTTRTAGELLWGYQDPLLVQLSRWLPGINPTFRLAHNMSSAAEAALGLPTQAATGARGLQGVWQTQRWQGVSELTCWNPPHKEAVRGTDASQFRPGLALNDTVDVWVSDLYRAARLVVKEAVPLEGVPLLRLRADPSQGDPDPRFFQSIRGLMNVTTPTAVGPSGQPGKPGPPIFLSYPHYCGADPSLARGVEGLACDPPAHDLFVDVEPNTGITLRAAKRLMMSSWFGPKWGTIDPSLTPTFLPIFWAELASQARGPQLRQFRPLLRARAAQRALRTYAVPLAEALGLLAVACFCVATVLWSEQDDGEVEEAGKRSAAAAGLAEAGQQRIRPPPREPLSEPLLDSHPLQSQDAGAAAEEAVAAAAVPESP</sequence>
<dbReference type="Proteomes" id="UP001055712">
    <property type="component" value="Unassembled WGS sequence"/>
</dbReference>
<keyword evidence="4" id="KW-1133">Transmembrane helix</keyword>
<dbReference type="PANTHER" id="PTHR11923">
    <property type="entry name" value="SCAVENGER RECEPTOR CLASS B TYPE-1 SR-B1"/>
    <property type="match status" value="1"/>
</dbReference>
<reference evidence="8" key="2">
    <citation type="submission" date="2020-11" db="EMBL/GenBank/DDBJ databases">
        <authorList>
            <person name="Cecchin M."/>
            <person name="Marcolungo L."/>
            <person name="Rossato M."/>
            <person name="Girolomoni L."/>
            <person name="Cosentino E."/>
            <person name="Cuine S."/>
            <person name="Li-Beisson Y."/>
            <person name="Delledonne M."/>
            <person name="Ballottari M."/>
        </authorList>
    </citation>
    <scope>NUCLEOTIDE SEQUENCE</scope>
    <source>
        <strain evidence="8">211/11P</strain>
        <tissue evidence="8">Whole cell</tissue>
    </source>
</reference>
<accession>A0A9D4YYL5</accession>
<dbReference type="AlphaFoldDB" id="A0A9D4YYL5"/>
<comment type="caution">
    <text evidence="8">The sequence shown here is derived from an EMBL/GenBank/DDBJ whole genome shotgun (WGS) entry which is preliminary data.</text>
</comment>
<comment type="subcellular location">
    <subcellularLocation>
        <location evidence="1">Membrane</location>
    </subcellularLocation>
</comment>
<gene>
    <name evidence="8" type="ORF">D9Q98_003257</name>
</gene>
<dbReference type="EMBL" id="SIDB01000004">
    <property type="protein sequence ID" value="KAI3433443.1"/>
    <property type="molecule type" value="Genomic_DNA"/>
</dbReference>
<keyword evidence="9" id="KW-1185">Reference proteome</keyword>
<organism evidence="8 9">
    <name type="scientific">Chlorella vulgaris</name>
    <name type="common">Green alga</name>
    <dbReference type="NCBI Taxonomy" id="3077"/>
    <lineage>
        <taxon>Eukaryota</taxon>
        <taxon>Viridiplantae</taxon>
        <taxon>Chlorophyta</taxon>
        <taxon>core chlorophytes</taxon>
        <taxon>Trebouxiophyceae</taxon>
        <taxon>Chlorellales</taxon>
        <taxon>Chlorellaceae</taxon>
        <taxon>Chlorella clade</taxon>
        <taxon>Chlorella</taxon>
    </lineage>
</organism>
<evidence type="ECO:0000313" key="9">
    <source>
        <dbReference type="Proteomes" id="UP001055712"/>
    </source>
</evidence>
<evidence type="ECO:0000256" key="3">
    <source>
        <dbReference type="ARBA" id="ARBA00022692"/>
    </source>
</evidence>
<dbReference type="Pfam" id="PF01130">
    <property type="entry name" value="CD36"/>
    <property type="match status" value="1"/>
</dbReference>
<dbReference type="GO" id="GO:0005737">
    <property type="term" value="C:cytoplasm"/>
    <property type="evidence" value="ECO:0007669"/>
    <property type="project" value="TreeGrafter"/>
</dbReference>
<evidence type="ECO:0000256" key="5">
    <source>
        <dbReference type="ARBA" id="ARBA00023136"/>
    </source>
</evidence>
<reference evidence="8" key="1">
    <citation type="journal article" date="2019" name="Plant J.">
        <title>Chlorella vulgaris genome assembly and annotation reveals the molecular basis for metabolic acclimation to high light conditions.</title>
        <authorList>
            <person name="Cecchin M."/>
            <person name="Marcolungo L."/>
            <person name="Rossato M."/>
            <person name="Girolomoni L."/>
            <person name="Cosentino E."/>
            <person name="Cuine S."/>
            <person name="Li-Beisson Y."/>
            <person name="Delledonne M."/>
            <person name="Ballottari M."/>
        </authorList>
    </citation>
    <scope>NUCLEOTIDE SEQUENCE</scope>
    <source>
        <strain evidence="8">211/11P</strain>
    </source>
</reference>
<feature type="compositionally biased region" description="Low complexity" evidence="7">
    <location>
        <begin position="503"/>
        <end position="520"/>
    </location>
</feature>
<evidence type="ECO:0000256" key="4">
    <source>
        <dbReference type="ARBA" id="ARBA00022989"/>
    </source>
</evidence>
<protein>
    <submittedName>
        <fullName evidence="8">Uncharacterized protein</fullName>
    </submittedName>
</protein>
<dbReference type="GO" id="GO:0005044">
    <property type="term" value="F:scavenger receptor activity"/>
    <property type="evidence" value="ECO:0007669"/>
    <property type="project" value="TreeGrafter"/>
</dbReference>
<feature type="compositionally biased region" description="Low complexity" evidence="7">
    <location>
        <begin position="465"/>
        <end position="476"/>
    </location>
</feature>
<evidence type="ECO:0000313" key="8">
    <source>
        <dbReference type="EMBL" id="KAI3433443.1"/>
    </source>
</evidence>
<dbReference type="OrthoDB" id="195015at2759"/>
<dbReference type="GO" id="GO:0016020">
    <property type="term" value="C:membrane"/>
    <property type="evidence" value="ECO:0007669"/>
    <property type="project" value="UniProtKB-SubCell"/>
</dbReference>
<feature type="region of interest" description="Disordered" evidence="7">
    <location>
        <begin position="464"/>
        <end position="520"/>
    </location>
</feature>
<evidence type="ECO:0000256" key="7">
    <source>
        <dbReference type="SAM" id="MobiDB-lite"/>
    </source>
</evidence>
<name>A0A9D4YYL5_CHLVU</name>
<keyword evidence="6" id="KW-0325">Glycoprotein</keyword>
<proteinExistence type="inferred from homology"/>
<comment type="similarity">
    <text evidence="2">Belongs to the CD36 family.</text>
</comment>
<keyword evidence="3" id="KW-0812">Transmembrane</keyword>
<evidence type="ECO:0000256" key="1">
    <source>
        <dbReference type="ARBA" id="ARBA00004370"/>
    </source>
</evidence>